<evidence type="ECO:0000256" key="5">
    <source>
        <dbReference type="ARBA" id="ARBA00023136"/>
    </source>
</evidence>
<dbReference type="Pfam" id="PF02687">
    <property type="entry name" value="FtsX"/>
    <property type="match status" value="1"/>
</dbReference>
<proteinExistence type="predicted"/>
<feature type="domain" description="MacB-like periplasmic core" evidence="8">
    <location>
        <begin position="21"/>
        <end position="238"/>
    </location>
</feature>
<sequence length="796" mass="91238">MNIINIRSTINHLRNNKFHAILNIFGLAFGFLFFLHISLYVAYEQAYDSFWPDHEKIFRVNYDITQAGEQVLHSTKTPRGLFRVLKDEIPEIEFSGIAYIEQVLVRYEDRYFSDQPDLWVEGDFYEIFNLELLRGKATLNAPNTCIISESKAREIFGNEDPIGKVLIVNEGMRHEITGIFKDLPLNSHIHFDYFMPIRIWVTMGVIPDVDHFYGSSWWTYIKLTEGVSAEMVEKSLETVIDKYFTHLPQQNREGKLTLQPLNDIHFSTLRDGELGVSTQKSTVSALMLIAALILMVVWMNYVILSTALSRKRLNVFATLRKLGASKMTLVKLAISESVIINLGAVVLGAFLYLVTHETFTQMTGVNIRDGLVDYTTILVLTFMLITIGIVITAFISSIPMLKVNPALQQQKKISKNSGSQWLVALQFFTSVFLVISSITVTKQIRFMQKAELGIELEEVIVLNGAASTHSDGRRRENFITFRDEVAQLAGVLNGTASMNVPGQAVRFRNSNISRPEQQSILTQQVPVSHIDDGYLETYGLQLLAGNNFEQPFWNDSINVLISENMVKLLDFNSPAEAINRQIMMDNRLYNIKGVVNDFHHEGLKKPAEPIIFTHVHPYEFGFYSFRITGDVNHVINQLSRIWREHYPNDPMDYFFSNEYFNQQYKDEQRLSKILTWFTLFSIALASLGLFGLVSFYAQQRTKEIGIRKVNGATVTDIIKLLFSFFIRYEVSAFLLACPLAWYFMNRWLQGYAYQTQLSWWIFLLTGIIAIAISLISVFAQSYKAATRNPVEAIRYE</sequence>
<keyword evidence="4 6" id="KW-1133">Transmembrane helix</keyword>
<feature type="transmembrane region" description="Helical" evidence="6">
    <location>
        <begin position="717"/>
        <end position="744"/>
    </location>
</feature>
<feature type="transmembrane region" description="Helical" evidence="6">
    <location>
        <begin position="421"/>
        <end position="440"/>
    </location>
</feature>
<evidence type="ECO:0000313" key="9">
    <source>
        <dbReference type="EMBL" id="SKB64240.1"/>
    </source>
</evidence>
<dbReference type="EMBL" id="FUYV01000004">
    <property type="protein sequence ID" value="SKB64240.1"/>
    <property type="molecule type" value="Genomic_DNA"/>
</dbReference>
<evidence type="ECO:0000256" key="2">
    <source>
        <dbReference type="ARBA" id="ARBA00022475"/>
    </source>
</evidence>
<feature type="transmembrane region" description="Helical" evidence="6">
    <location>
        <begin position="285"/>
        <end position="308"/>
    </location>
</feature>
<dbReference type="PANTHER" id="PTHR30572:SF18">
    <property type="entry name" value="ABC-TYPE MACROLIDE FAMILY EXPORT SYSTEM PERMEASE COMPONENT 2"/>
    <property type="match status" value="1"/>
</dbReference>
<name>A0A1T5CYE7_9BACT</name>
<evidence type="ECO:0000313" key="10">
    <source>
        <dbReference type="Proteomes" id="UP000191055"/>
    </source>
</evidence>
<reference evidence="9 10" key="1">
    <citation type="submission" date="2017-02" db="EMBL/GenBank/DDBJ databases">
        <authorList>
            <person name="Peterson S.W."/>
        </authorList>
    </citation>
    <scope>NUCLEOTIDE SEQUENCE [LARGE SCALE GENOMIC DNA]</scope>
    <source>
        <strain evidence="9 10">DSM 24412</strain>
    </source>
</reference>
<feature type="domain" description="ABC3 transporter permease C-terminal" evidence="7">
    <location>
        <begin position="677"/>
        <end position="789"/>
    </location>
</feature>
<dbReference type="AlphaFoldDB" id="A0A1T5CYE7"/>
<comment type="subcellular location">
    <subcellularLocation>
        <location evidence="1">Cell membrane</location>
        <topology evidence="1">Multi-pass membrane protein</topology>
    </subcellularLocation>
</comment>
<evidence type="ECO:0000256" key="1">
    <source>
        <dbReference type="ARBA" id="ARBA00004651"/>
    </source>
</evidence>
<keyword evidence="2" id="KW-1003">Cell membrane</keyword>
<evidence type="ECO:0000256" key="6">
    <source>
        <dbReference type="SAM" id="Phobius"/>
    </source>
</evidence>
<accession>A0A1T5CYE7</accession>
<evidence type="ECO:0000256" key="3">
    <source>
        <dbReference type="ARBA" id="ARBA00022692"/>
    </source>
</evidence>
<dbReference type="Proteomes" id="UP000191055">
    <property type="component" value="Unassembled WGS sequence"/>
</dbReference>
<dbReference type="Pfam" id="PF12704">
    <property type="entry name" value="MacB_PCD"/>
    <property type="match status" value="1"/>
</dbReference>
<dbReference type="STRING" id="889453.SAMN03080601_00909"/>
<feature type="transmembrane region" description="Helical" evidence="6">
    <location>
        <begin position="374"/>
        <end position="401"/>
    </location>
</feature>
<dbReference type="InterPro" id="IPR003838">
    <property type="entry name" value="ABC3_permease_C"/>
</dbReference>
<evidence type="ECO:0000259" key="7">
    <source>
        <dbReference type="Pfam" id="PF02687"/>
    </source>
</evidence>
<dbReference type="InterPro" id="IPR025857">
    <property type="entry name" value="MacB_PCD"/>
</dbReference>
<dbReference type="GO" id="GO:0005886">
    <property type="term" value="C:plasma membrane"/>
    <property type="evidence" value="ECO:0007669"/>
    <property type="project" value="UniProtKB-SubCell"/>
</dbReference>
<keyword evidence="3 6" id="KW-0812">Transmembrane</keyword>
<keyword evidence="5 6" id="KW-0472">Membrane</keyword>
<feature type="transmembrane region" description="Helical" evidence="6">
    <location>
        <begin position="759"/>
        <end position="779"/>
    </location>
</feature>
<dbReference type="KEGG" id="asx:CDL62_15890"/>
<gene>
    <name evidence="9" type="ORF">SAMN03080601_00909</name>
</gene>
<dbReference type="InterPro" id="IPR050250">
    <property type="entry name" value="Macrolide_Exporter_MacB"/>
</dbReference>
<dbReference type="RefSeq" id="WP_079556696.1">
    <property type="nucleotide sequence ID" value="NZ_CP021904.1"/>
</dbReference>
<dbReference type="PANTHER" id="PTHR30572">
    <property type="entry name" value="MEMBRANE COMPONENT OF TRANSPORTER-RELATED"/>
    <property type="match status" value="1"/>
</dbReference>
<dbReference type="GO" id="GO:0022857">
    <property type="term" value="F:transmembrane transporter activity"/>
    <property type="evidence" value="ECO:0007669"/>
    <property type="project" value="TreeGrafter"/>
</dbReference>
<evidence type="ECO:0000259" key="8">
    <source>
        <dbReference type="Pfam" id="PF12704"/>
    </source>
</evidence>
<protein>
    <submittedName>
        <fullName evidence="9">Putative ABC transport system permease protein</fullName>
    </submittedName>
</protein>
<feature type="transmembrane region" description="Helical" evidence="6">
    <location>
        <begin position="329"/>
        <end position="354"/>
    </location>
</feature>
<evidence type="ECO:0000256" key="4">
    <source>
        <dbReference type="ARBA" id="ARBA00022989"/>
    </source>
</evidence>
<organism evidence="9 10">
    <name type="scientific">Alkalitalea saponilacus</name>
    <dbReference type="NCBI Taxonomy" id="889453"/>
    <lineage>
        <taxon>Bacteria</taxon>
        <taxon>Pseudomonadati</taxon>
        <taxon>Bacteroidota</taxon>
        <taxon>Bacteroidia</taxon>
        <taxon>Marinilabiliales</taxon>
        <taxon>Marinilabiliaceae</taxon>
        <taxon>Alkalitalea</taxon>
    </lineage>
</organism>
<feature type="transmembrane region" description="Helical" evidence="6">
    <location>
        <begin position="21"/>
        <end position="43"/>
    </location>
</feature>
<keyword evidence="10" id="KW-1185">Reference proteome</keyword>
<feature type="transmembrane region" description="Helical" evidence="6">
    <location>
        <begin position="673"/>
        <end position="696"/>
    </location>
</feature>
<dbReference type="OrthoDB" id="973976at2"/>